<dbReference type="Gene3D" id="2.160.20.10">
    <property type="entry name" value="Single-stranded right-handed beta-helix, Pectin lyase-like"/>
    <property type="match status" value="2"/>
</dbReference>
<evidence type="ECO:0000313" key="3">
    <source>
        <dbReference type="Proteomes" id="UP001057877"/>
    </source>
</evidence>
<dbReference type="InterPro" id="IPR011050">
    <property type="entry name" value="Pectin_lyase_fold/virulence"/>
</dbReference>
<dbReference type="InterPro" id="IPR048482">
    <property type="entry name" value="GH141_ins"/>
</dbReference>
<protein>
    <submittedName>
        <fullName evidence="2">Discoidin domain-containing protein</fullName>
    </submittedName>
</protein>
<dbReference type="InterPro" id="IPR000421">
    <property type="entry name" value="FA58C"/>
</dbReference>
<dbReference type="SUPFAM" id="SSF51126">
    <property type="entry name" value="Pectin lyase-like"/>
    <property type="match status" value="1"/>
</dbReference>
<accession>A0ABY5SET8</accession>
<dbReference type="EMBL" id="CP091430">
    <property type="protein sequence ID" value="UVI32000.1"/>
    <property type="molecule type" value="Genomic_DNA"/>
</dbReference>
<dbReference type="InterPro" id="IPR012334">
    <property type="entry name" value="Pectin_lyas_fold"/>
</dbReference>
<gene>
    <name evidence="2" type="ORF">L1F29_09370</name>
</gene>
<dbReference type="Proteomes" id="UP001057877">
    <property type="component" value="Chromosome"/>
</dbReference>
<name>A0ABY5SET8_9BACL</name>
<sequence>MLIGNLNGARKIVGLFLALILTISSGLFIPTPIVQAAAQATYYVDPVNGLDTNDGTSTATAFRTIEKARDAVRTVNTNMTGDIYVYLRGGTYSPSSTIIFTDVDSGTNGFNIIYSAYNGEKPVISGGKKITGWTLYDASKNIYRASAGGDLETRQLFVNGNRAKRARSTGAPSPLTFVRASGYTAAGNVMANSTIPMHNWGNKSDIEFVYKNQWTAPRIGVSTITNDGTTTIFTMKQPGWRFVTNKGGTSVGGSFNSNGLPWYIENAYELLDSEGEWYLDRATDNFYYKPRAGENMLTAAVVAPVLEELVRVEGANLDQKAHNVEFKGITFSYSTYLRVNGDGGLPDAQNNVLRDTVKDANGNDVARETIINAAVNLKYAHSIKFERDIFEHLGGTGLNMYTGSQDNLVVGSVFTDISGNGIQVGDYTGLYTAGTENYAQSTDTRVILINNDVNNSYFHKIGVEYFASTAIAASLPQDMDIAHNEISNVPYSGIHVGWGWDLFPTTVHQRTNIQYNYIHDDMMVLADGGAIYSNGPTNGSSTNKGIISNNYIQNEWNTNGALYPDEGSSWYDITDNVVNNSSRYLLIWKNTIHDINVNNTYTTTSNYRNDGTNTKVTNTTVVSNGNWPPAALAIMDGAGIEAGYQDIIPPIKLFSITAPAPITAAIGTAKTAAALGLPEKAALVTDVGDVDASVTWDLNRASYDPAVTTAQTFTVTGEVTLSNEIKNPDNIPLTTSISVSVNKIPQSQMTAAATSQETIGGNHAASMAIDGNPQTIWQTKWDKSDVLPQSITLNLGGTYNINKVTYLPRQSGSDGTITGYNVYASTDGVTFTKVATGHWANDISQKNATFTPTKASYVKLEATAGVNGYASAAEINVYEPGIDNIASRASMTASSEYNSNFTSSKAVDGIISSTSEWASKGEQNPWIQLNWMENHKISQITFYDRFNLADWAIGGTLTFSDGSTLPVSGIPNYGRGYSVAFPVKTVNWVKFQVTGGSGPNVGLSEIEVYNVPDQQPPTTTDNAPSGWVNQDTTVTLSASDNESGVATTYYKVNDGAEQTGTSVVLSEEGVHKLVYWSVDKAGNVEQAHTVTFSIDKTMPEIAVTVPGDNSIHEDSGDLTPQIALTDNLSGVDSSKTTVTLDSQSYLIGTVIPLYALPLGQHTLVVSSSDLAGNQASKTVQFTTVASIDSLKALVTRFAANKEIDKADIASNLLEKLANNDLKGFMNDVKAQIGKHISSEAANYLLRDAQYVLSQK</sequence>
<dbReference type="Pfam" id="PF24135">
    <property type="entry name" value="DUF7402"/>
    <property type="match status" value="1"/>
</dbReference>
<keyword evidence="3" id="KW-1185">Reference proteome</keyword>
<dbReference type="NCBIfam" id="NF047446">
    <property type="entry name" value="barrel_OmpL47"/>
    <property type="match status" value="1"/>
</dbReference>
<dbReference type="InterPro" id="IPR006626">
    <property type="entry name" value="PbH1"/>
</dbReference>
<dbReference type="SMART" id="SM00710">
    <property type="entry name" value="PbH1"/>
    <property type="match status" value="7"/>
</dbReference>
<dbReference type="Gene3D" id="3.30.1920.20">
    <property type="match status" value="1"/>
</dbReference>
<dbReference type="Pfam" id="PF21231">
    <property type="entry name" value="GH141_M"/>
    <property type="match status" value="1"/>
</dbReference>
<dbReference type="InterPro" id="IPR055826">
    <property type="entry name" value="DUF7402"/>
</dbReference>
<dbReference type="PROSITE" id="PS50022">
    <property type="entry name" value="FA58C_3"/>
    <property type="match status" value="1"/>
</dbReference>
<dbReference type="PANTHER" id="PTHR36453">
    <property type="entry name" value="SECRETED PROTEIN-RELATED"/>
    <property type="match status" value="1"/>
</dbReference>
<dbReference type="PANTHER" id="PTHR36453:SF1">
    <property type="entry name" value="RIGHT HANDED BETA HELIX DOMAIN-CONTAINING PROTEIN"/>
    <property type="match status" value="1"/>
</dbReference>
<proteinExistence type="predicted"/>
<dbReference type="SUPFAM" id="SSF49785">
    <property type="entry name" value="Galactose-binding domain-like"/>
    <property type="match status" value="2"/>
</dbReference>
<dbReference type="Pfam" id="PF00754">
    <property type="entry name" value="F5_F8_type_C"/>
    <property type="match status" value="1"/>
</dbReference>
<evidence type="ECO:0000259" key="1">
    <source>
        <dbReference type="PROSITE" id="PS50022"/>
    </source>
</evidence>
<evidence type="ECO:0000313" key="2">
    <source>
        <dbReference type="EMBL" id="UVI32000.1"/>
    </source>
</evidence>
<dbReference type="Gene3D" id="2.60.120.260">
    <property type="entry name" value="Galactose-binding domain-like"/>
    <property type="match status" value="2"/>
</dbReference>
<dbReference type="InterPro" id="IPR008979">
    <property type="entry name" value="Galactose-bd-like_sf"/>
</dbReference>
<reference evidence="2" key="1">
    <citation type="submission" date="2022-01" db="EMBL/GenBank/DDBJ databases">
        <title>Paenibacillus spongiae sp. nov., isolated from marine sponge.</title>
        <authorList>
            <person name="Li Z."/>
            <person name="Zhang M."/>
        </authorList>
    </citation>
    <scope>NUCLEOTIDE SEQUENCE</scope>
    <source>
        <strain evidence="2">PHS-Z3</strain>
    </source>
</reference>
<dbReference type="RefSeq" id="WP_258388060.1">
    <property type="nucleotide sequence ID" value="NZ_CP091430.1"/>
</dbReference>
<feature type="domain" description="F5/8 type C" evidence="1">
    <location>
        <begin position="732"/>
        <end position="880"/>
    </location>
</feature>
<dbReference type="InterPro" id="IPR058094">
    <property type="entry name" value="Ig-like_OmpL47-like"/>
</dbReference>
<organism evidence="2 3">
    <name type="scientific">Paenibacillus spongiae</name>
    <dbReference type="NCBI Taxonomy" id="2909671"/>
    <lineage>
        <taxon>Bacteria</taxon>
        <taxon>Bacillati</taxon>
        <taxon>Bacillota</taxon>
        <taxon>Bacilli</taxon>
        <taxon>Bacillales</taxon>
        <taxon>Paenibacillaceae</taxon>
        <taxon>Paenibacillus</taxon>
    </lineage>
</organism>